<evidence type="ECO:0000313" key="1">
    <source>
        <dbReference type="EMBL" id="KAJ4450180.1"/>
    </source>
</evidence>
<protein>
    <submittedName>
        <fullName evidence="1">Uncharacterized protein</fullName>
    </submittedName>
</protein>
<keyword evidence="2" id="KW-1185">Reference proteome</keyword>
<gene>
    <name evidence="1" type="ORF">ANN_01587</name>
</gene>
<comment type="caution">
    <text evidence="1">The sequence shown here is derived from an EMBL/GenBank/DDBJ whole genome shotgun (WGS) entry which is preliminary data.</text>
</comment>
<reference evidence="1 2" key="1">
    <citation type="journal article" date="2022" name="Allergy">
        <title>Genome assembly and annotation of Periplaneta americana reveal a comprehensive cockroach allergen profile.</title>
        <authorList>
            <person name="Wang L."/>
            <person name="Xiong Q."/>
            <person name="Saelim N."/>
            <person name="Wang L."/>
            <person name="Nong W."/>
            <person name="Wan A.T."/>
            <person name="Shi M."/>
            <person name="Liu X."/>
            <person name="Cao Q."/>
            <person name="Hui J.H.L."/>
            <person name="Sookrung N."/>
            <person name="Leung T.F."/>
            <person name="Tungtrongchitr A."/>
            <person name="Tsui S.K.W."/>
        </authorList>
    </citation>
    <scope>NUCLEOTIDE SEQUENCE [LARGE SCALE GENOMIC DNA]</scope>
    <source>
        <strain evidence="1">PWHHKU_190912</strain>
    </source>
</reference>
<accession>A0ABQ8TY29</accession>
<dbReference type="Proteomes" id="UP001148838">
    <property type="component" value="Unassembled WGS sequence"/>
</dbReference>
<dbReference type="EMBL" id="JAJSOF020000003">
    <property type="protein sequence ID" value="KAJ4450180.1"/>
    <property type="molecule type" value="Genomic_DNA"/>
</dbReference>
<evidence type="ECO:0000313" key="2">
    <source>
        <dbReference type="Proteomes" id="UP001148838"/>
    </source>
</evidence>
<proteinExistence type="predicted"/>
<sequence>MVFQKDDKYMELMQFSDRFPEEPVPHFKRNAVRVLIYEFHETGSVKDADRSGKPRKLTEDKLLDISDSDNT</sequence>
<organism evidence="1 2">
    <name type="scientific">Periplaneta americana</name>
    <name type="common">American cockroach</name>
    <name type="synonym">Blatta americana</name>
    <dbReference type="NCBI Taxonomy" id="6978"/>
    <lineage>
        <taxon>Eukaryota</taxon>
        <taxon>Metazoa</taxon>
        <taxon>Ecdysozoa</taxon>
        <taxon>Arthropoda</taxon>
        <taxon>Hexapoda</taxon>
        <taxon>Insecta</taxon>
        <taxon>Pterygota</taxon>
        <taxon>Neoptera</taxon>
        <taxon>Polyneoptera</taxon>
        <taxon>Dictyoptera</taxon>
        <taxon>Blattodea</taxon>
        <taxon>Blattoidea</taxon>
        <taxon>Blattidae</taxon>
        <taxon>Blattinae</taxon>
        <taxon>Periplaneta</taxon>
    </lineage>
</organism>
<name>A0ABQ8TY29_PERAM</name>